<protein>
    <submittedName>
        <fullName evidence="1">(African queen) hypothetical protein</fullName>
    </submittedName>
</protein>
<keyword evidence="2" id="KW-1185">Reference proteome</keyword>
<evidence type="ECO:0000313" key="1">
    <source>
        <dbReference type="EMBL" id="CAG9579743.1"/>
    </source>
</evidence>
<sequence>MIRVDDKREQLKCQENIALELARHGILEKALISEECYLEWNIVYTVWVYQLKHALIATASLAYCATINNTNNPALRLTPARSKWIRALYREFGSI</sequence>
<evidence type="ECO:0000313" key="2">
    <source>
        <dbReference type="Proteomes" id="UP000789524"/>
    </source>
</evidence>
<dbReference type="AlphaFoldDB" id="A0A8J2W9U3"/>
<reference evidence="1" key="1">
    <citation type="submission" date="2021-09" db="EMBL/GenBank/DDBJ databases">
        <authorList>
            <person name="Martin H S."/>
        </authorList>
    </citation>
    <scope>NUCLEOTIDE SEQUENCE</scope>
</reference>
<name>A0A8J2W9U3_9NEOP</name>
<comment type="caution">
    <text evidence="1">The sequence shown here is derived from an EMBL/GenBank/DDBJ whole genome shotgun (WGS) entry which is preliminary data.</text>
</comment>
<dbReference type="EMBL" id="CAKASE010000079">
    <property type="protein sequence ID" value="CAG9579743.1"/>
    <property type="molecule type" value="Genomic_DNA"/>
</dbReference>
<proteinExistence type="predicted"/>
<dbReference type="Proteomes" id="UP000789524">
    <property type="component" value="Unassembled WGS sequence"/>
</dbReference>
<organism evidence="1 2">
    <name type="scientific">Danaus chrysippus</name>
    <name type="common">African queen</name>
    <dbReference type="NCBI Taxonomy" id="151541"/>
    <lineage>
        <taxon>Eukaryota</taxon>
        <taxon>Metazoa</taxon>
        <taxon>Ecdysozoa</taxon>
        <taxon>Arthropoda</taxon>
        <taxon>Hexapoda</taxon>
        <taxon>Insecta</taxon>
        <taxon>Pterygota</taxon>
        <taxon>Neoptera</taxon>
        <taxon>Endopterygota</taxon>
        <taxon>Lepidoptera</taxon>
        <taxon>Glossata</taxon>
        <taxon>Ditrysia</taxon>
        <taxon>Papilionoidea</taxon>
        <taxon>Nymphalidae</taxon>
        <taxon>Danainae</taxon>
        <taxon>Danaini</taxon>
        <taxon>Danaina</taxon>
        <taxon>Danaus</taxon>
        <taxon>Anosia</taxon>
    </lineage>
</organism>
<accession>A0A8J2W9U3</accession>
<gene>
    <name evidence="1" type="ORF">DCHRY22_LOCUS13318</name>
</gene>